<dbReference type="RefSeq" id="WP_100294230.1">
    <property type="nucleotide sequence ID" value="NZ_PGGC01000095.1"/>
</dbReference>
<accession>A0A2H9U3V4</accession>
<comment type="caution">
    <text evidence="1">The sequence shown here is derived from an EMBL/GenBank/DDBJ whole genome shotgun (WGS) entry which is preliminary data.</text>
</comment>
<dbReference type="OrthoDB" id="6465020at2"/>
<organism evidence="1 2">
    <name type="scientific">Aeromonas cavernicola</name>
    <dbReference type="NCBI Taxonomy" id="1006623"/>
    <lineage>
        <taxon>Bacteria</taxon>
        <taxon>Pseudomonadati</taxon>
        <taxon>Pseudomonadota</taxon>
        <taxon>Gammaproteobacteria</taxon>
        <taxon>Aeromonadales</taxon>
        <taxon>Aeromonadaceae</taxon>
        <taxon>Aeromonas</taxon>
    </lineage>
</organism>
<gene>
    <name evidence="1" type="ORF">CUC53_11130</name>
</gene>
<reference evidence="1 2" key="1">
    <citation type="submission" date="2017-11" db="EMBL/GenBank/DDBJ databases">
        <title>Draft genome sequence of environmental isolate Aeromonas cavernicola sp. nov. MDC 2508.</title>
        <authorList>
            <person name="Colston S.M."/>
            <person name="Navarro A."/>
            <person name="Martinez-Murcia A.J."/>
            <person name="Graf J."/>
        </authorList>
    </citation>
    <scope>NUCLEOTIDE SEQUENCE [LARGE SCALE GENOMIC DNA]</scope>
    <source>
        <strain evidence="1 2">MDC 2508</strain>
    </source>
</reference>
<dbReference type="Proteomes" id="UP000235861">
    <property type="component" value="Unassembled WGS sequence"/>
</dbReference>
<sequence>MNQGIHFPDLVEWQADQQRVCFPAQQMGALITCYMSLHQLEALTGLPLAGQEDALRAFESMRFDIEELVEKRIDEQRFAEDGAIYL</sequence>
<dbReference type="Pfam" id="PF07369">
    <property type="entry name" value="DUF1488"/>
    <property type="match status" value="1"/>
</dbReference>
<dbReference type="InterPro" id="IPR036692">
    <property type="entry name" value="Shew3726-like_sf"/>
</dbReference>
<evidence type="ECO:0000313" key="2">
    <source>
        <dbReference type="Proteomes" id="UP000235861"/>
    </source>
</evidence>
<dbReference type="Gene3D" id="3.30.160.140">
    <property type="entry name" value="Shew3726-like"/>
    <property type="match status" value="1"/>
</dbReference>
<name>A0A2H9U3V4_9GAMM</name>
<proteinExistence type="predicted"/>
<protein>
    <submittedName>
        <fullName evidence="1">DUF1488 domain-containing protein</fullName>
    </submittedName>
</protein>
<dbReference type="AlphaFoldDB" id="A0A2H9U3V4"/>
<keyword evidence="2" id="KW-1185">Reference proteome</keyword>
<dbReference type="InterPro" id="IPR009962">
    <property type="entry name" value="DUF1488"/>
</dbReference>
<dbReference type="SUPFAM" id="SSF160272">
    <property type="entry name" value="Shew3726-like"/>
    <property type="match status" value="1"/>
</dbReference>
<evidence type="ECO:0000313" key="1">
    <source>
        <dbReference type="EMBL" id="PJG58713.1"/>
    </source>
</evidence>
<dbReference type="EMBL" id="PGGC01000095">
    <property type="protein sequence ID" value="PJG58713.1"/>
    <property type="molecule type" value="Genomic_DNA"/>
</dbReference>